<protein>
    <recommendedName>
        <fullName evidence="1">Peptidoglycan binding-like domain-containing protein</fullName>
    </recommendedName>
</protein>
<evidence type="ECO:0000313" key="2">
    <source>
        <dbReference type="EMBL" id="ATG53691.1"/>
    </source>
</evidence>
<gene>
    <name evidence="2" type="ORF">CFK41_02030</name>
</gene>
<name>A0A291GTZ7_9MICO</name>
<keyword evidence="3" id="KW-1185">Reference proteome</keyword>
<proteinExistence type="predicted"/>
<dbReference type="InterPro" id="IPR036366">
    <property type="entry name" value="PGBDSf"/>
</dbReference>
<dbReference type="AlphaFoldDB" id="A0A291GTZ7"/>
<dbReference type="KEGG" id="bgg:CFK41_02030"/>
<dbReference type="InterPro" id="IPR002477">
    <property type="entry name" value="Peptidoglycan-bd-like"/>
</dbReference>
<accession>A0A291GTZ7</accession>
<dbReference type="SUPFAM" id="SSF47090">
    <property type="entry name" value="PGBD-like"/>
    <property type="match status" value="2"/>
</dbReference>
<organism evidence="2 3">
    <name type="scientific">Brachybacterium ginsengisoli</name>
    <dbReference type="NCBI Taxonomy" id="1331682"/>
    <lineage>
        <taxon>Bacteria</taxon>
        <taxon>Bacillati</taxon>
        <taxon>Actinomycetota</taxon>
        <taxon>Actinomycetes</taxon>
        <taxon>Micrococcales</taxon>
        <taxon>Dermabacteraceae</taxon>
        <taxon>Brachybacterium</taxon>
    </lineage>
</organism>
<evidence type="ECO:0000259" key="1">
    <source>
        <dbReference type="Pfam" id="PF01471"/>
    </source>
</evidence>
<feature type="domain" description="Peptidoglycan binding-like" evidence="1">
    <location>
        <begin position="94"/>
        <end position="141"/>
    </location>
</feature>
<dbReference type="Pfam" id="PF01471">
    <property type="entry name" value="PG_binding_1"/>
    <property type="match status" value="2"/>
</dbReference>
<evidence type="ECO:0000313" key="3">
    <source>
        <dbReference type="Proteomes" id="UP000217889"/>
    </source>
</evidence>
<dbReference type="Gene3D" id="1.10.101.10">
    <property type="entry name" value="PGBD-like superfamily/PGBD"/>
    <property type="match status" value="2"/>
</dbReference>
<feature type="domain" description="Peptidoglycan binding-like" evidence="1">
    <location>
        <begin position="157"/>
        <end position="193"/>
    </location>
</feature>
<dbReference type="OrthoDB" id="4791820at2"/>
<dbReference type="InterPro" id="IPR036365">
    <property type="entry name" value="PGBD-like_sf"/>
</dbReference>
<dbReference type="Proteomes" id="UP000217889">
    <property type="component" value="Chromosome"/>
</dbReference>
<dbReference type="InterPro" id="IPR006311">
    <property type="entry name" value="TAT_signal"/>
</dbReference>
<reference evidence="2 3" key="1">
    <citation type="journal article" date="2014" name="Int. J. Syst. Evol. Microbiol.">
        <title>Brachybacterium ginsengisoli sp. nov., isolated from soil of a ginseng field.</title>
        <authorList>
            <person name="Hoang V.A."/>
            <person name="Kim Y.J."/>
            <person name="Nguyen N.L."/>
            <person name="Yang D.C."/>
        </authorList>
    </citation>
    <scope>NUCLEOTIDE SEQUENCE [LARGE SCALE GENOMIC DNA]</scope>
    <source>
        <strain evidence="2 3">DCY80</strain>
    </source>
</reference>
<dbReference type="PROSITE" id="PS51318">
    <property type="entry name" value="TAT"/>
    <property type="match status" value="1"/>
</dbReference>
<dbReference type="EMBL" id="CP023564">
    <property type="protein sequence ID" value="ATG53691.1"/>
    <property type="molecule type" value="Genomic_DNA"/>
</dbReference>
<sequence length="379" mass="39477">MNRPGTDRGLPVIACVAMFGHRRMTARPVDRSAVPTRRSPCTATTRRRSLAMSRLIPAPVTRRAAFRGLALTGALATGGLLLPTAAQALSTSGVQKSLWGLYYYDGVVDGQIGPMSRTAIRAFQTDRRLVADGDPGPITQAELVTVVKAVQKPLGLVVDGDYGSVTVAAMKKYQTSKKLVADGRAGAKTMSALGVRRVVAPTSTTGKLVVIDQMSTGYFSSENCGPTAAVIALVGVGKAPSGYTSSITGNRAVVERMRVSCGLSPAGRPTVKSVSYYGSDLTDLARGIRATRGAASQVSFAAATDAAAVGRTTILHVNHGKLLGVSGANYGHYVVARGKDSSGRILVSDPGRAKSIGIRGYSRSTLINALQMNRGLIVG</sequence>
<dbReference type="Gene3D" id="3.90.70.10">
    <property type="entry name" value="Cysteine proteinases"/>
    <property type="match status" value="1"/>
</dbReference>